<keyword evidence="1" id="KW-0812">Transmembrane</keyword>
<dbReference type="EMBL" id="MN740745">
    <property type="protein sequence ID" value="QHU09778.1"/>
    <property type="molecule type" value="Genomic_DNA"/>
</dbReference>
<proteinExistence type="predicted"/>
<keyword evidence="1" id="KW-0472">Membrane</keyword>
<sequence length="135" mass="16026">MQDTNLYLVLNNCDYFAIAEEYVQTKNSFRSESWFETIQLWMDLIGDIVLLFFLDMSSTGIAVSMYKTAYKWRSYIRFLEIEHKVHEWKMIIHSMGGPTITTNDEHYQAYVYADGMQRLHNTLFGLTKKSTKRLQ</sequence>
<evidence type="ECO:0000313" key="2">
    <source>
        <dbReference type="EMBL" id="QHU09778.1"/>
    </source>
</evidence>
<evidence type="ECO:0000256" key="1">
    <source>
        <dbReference type="SAM" id="Phobius"/>
    </source>
</evidence>
<dbReference type="AlphaFoldDB" id="A0A6C0K0T9"/>
<name>A0A6C0K0T9_9ZZZZ</name>
<organism evidence="2">
    <name type="scientific">viral metagenome</name>
    <dbReference type="NCBI Taxonomy" id="1070528"/>
    <lineage>
        <taxon>unclassified sequences</taxon>
        <taxon>metagenomes</taxon>
        <taxon>organismal metagenomes</taxon>
    </lineage>
</organism>
<accession>A0A6C0K0T9</accession>
<feature type="transmembrane region" description="Helical" evidence="1">
    <location>
        <begin position="44"/>
        <end position="66"/>
    </location>
</feature>
<reference evidence="2" key="1">
    <citation type="journal article" date="2020" name="Nature">
        <title>Giant virus diversity and host interactions through global metagenomics.</title>
        <authorList>
            <person name="Schulz F."/>
            <person name="Roux S."/>
            <person name="Paez-Espino D."/>
            <person name="Jungbluth S."/>
            <person name="Walsh D.A."/>
            <person name="Denef V.J."/>
            <person name="McMahon K.D."/>
            <person name="Konstantinidis K.T."/>
            <person name="Eloe-Fadrosh E.A."/>
            <person name="Kyrpides N.C."/>
            <person name="Woyke T."/>
        </authorList>
    </citation>
    <scope>NUCLEOTIDE SEQUENCE</scope>
    <source>
        <strain evidence="2">GVMAG-S-1101164-164</strain>
    </source>
</reference>
<protein>
    <submittedName>
        <fullName evidence="2">Uncharacterized protein</fullName>
    </submittedName>
</protein>
<keyword evidence="1" id="KW-1133">Transmembrane helix</keyword>